<keyword evidence="1" id="KW-1277">Toxin-antitoxin system</keyword>
<name>A0A0R1YL98_9LACO</name>
<dbReference type="AlphaFoldDB" id="A0A0R1YL98"/>
<organism evidence="2 3">
    <name type="scientific">Lactobacillus hamsteri DSM 5661 = JCM 6256</name>
    <dbReference type="NCBI Taxonomy" id="1423754"/>
    <lineage>
        <taxon>Bacteria</taxon>
        <taxon>Bacillati</taxon>
        <taxon>Bacillota</taxon>
        <taxon>Bacilli</taxon>
        <taxon>Lactobacillales</taxon>
        <taxon>Lactobacillaceae</taxon>
        <taxon>Lactobacillus</taxon>
    </lineage>
</organism>
<dbReference type="STRING" id="1423754.FC39_GL000215"/>
<keyword evidence="3" id="KW-1185">Reference proteome</keyword>
<reference evidence="2 3" key="1">
    <citation type="journal article" date="2015" name="Genome Announc.">
        <title>Expanding the biotechnology potential of lactobacilli through comparative genomics of 213 strains and associated genera.</title>
        <authorList>
            <person name="Sun Z."/>
            <person name="Harris H.M."/>
            <person name="McCann A."/>
            <person name="Guo C."/>
            <person name="Argimon S."/>
            <person name="Zhang W."/>
            <person name="Yang X."/>
            <person name="Jeffery I.B."/>
            <person name="Cooney J.C."/>
            <person name="Kagawa T.F."/>
            <person name="Liu W."/>
            <person name="Song Y."/>
            <person name="Salvetti E."/>
            <person name="Wrobel A."/>
            <person name="Rasinkangas P."/>
            <person name="Parkhill J."/>
            <person name="Rea M.C."/>
            <person name="O'Sullivan O."/>
            <person name="Ritari J."/>
            <person name="Douillard F.P."/>
            <person name="Paul Ross R."/>
            <person name="Yang R."/>
            <person name="Briner A.E."/>
            <person name="Felis G.E."/>
            <person name="de Vos W.M."/>
            <person name="Barrangou R."/>
            <person name="Klaenhammer T.R."/>
            <person name="Caufield P.W."/>
            <person name="Cui Y."/>
            <person name="Zhang H."/>
            <person name="O'Toole P.W."/>
        </authorList>
    </citation>
    <scope>NUCLEOTIDE SEQUENCE [LARGE SCALE GENOMIC DNA]</scope>
    <source>
        <strain evidence="2 3">DSM 5661</strain>
    </source>
</reference>
<dbReference type="Gene3D" id="3.30.2310.20">
    <property type="entry name" value="RelE-like"/>
    <property type="match status" value="1"/>
</dbReference>
<gene>
    <name evidence="2" type="ORF">FC39_GL000215</name>
</gene>
<evidence type="ECO:0008006" key="4">
    <source>
        <dbReference type="Google" id="ProtNLM"/>
    </source>
</evidence>
<dbReference type="InterPro" id="IPR035093">
    <property type="entry name" value="RelE/ParE_toxin_dom_sf"/>
</dbReference>
<dbReference type="PATRIC" id="fig|1423754.3.peg.226"/>
<dbReference type="Pfam" id="PF05016">
    <property type="entry name" value="ParE_toxin"/>
    <property type="match status" value="1"/>
</dbReference>
<evidence type="ECO:0000313" key="2">
    <source>
        <dbReference type="EMBL" id="KRM40731.1"/>
    </source>
</evidence>
<dbReference type="eggNOG" id="ENOG502ZHUS">
    <property type="taxonomic scope" value="Bacteria"/>
</dbReference>
<sequence length="103" mass="12456">MYQIQYSKSFAASLSKTINYWEKQLKLSDKAITKYVSLIYRNINLLSEYPYISEDVSKKYHFNKSTYRITIGNQYCIFYRVDEHKKIVQIGSLFNNRQMRIKF</sequence>
<evidence type="ECO:0000313" key="3">
    <source>
        <dbReference type="Proteomes" id="UP000051223"/>
    </source>
</evidence>
<protein>
    <recommendedName>
        <fullName evidence="4">Type II toxin-antitoxin system RelE/ParE family toxin</fullName>
    </recommendedName>
</protein>
<dbReference type="Proteomes" id="UP000051223">
    <property type="component" value="Unassembled WGS sequence"/>
</dbReference>
<comment type="caution">
    <text evidence="2">The sequence shown here is derived from an EMBL/GenBank/DDBJ whole genome shotgun (WGS) entry which is preliminary data.</text>
</comment>
<dbReference type="SUPFAM" id="SSF143011">
    <property type="entry name" value="RelE-like"/>
    <property type="match status" value="1"/>
</dbReference>
<dbReference type="InterPro" id="IPR007712">
    <property type="entry name" value="RelE/ParE_toxin"/>
</dbReference>
<dbReference type="EMBL" id="AZGI01000011">
    <property type="protein sequence ID" value="KRM40731.1"/>
    <property type="molecule type" value="Genomic_DNA"/>
</dbReference>
<dbReference type="OrthoDB" id="2190600at2"/>
<accession>A0A0R1YL98</accession>
<evidence type="ECO:0000256" key="1">
    <source>
        <dbReference type="ARBA" id="ARBA00022649"/>
    </source>
</evidence>
<dbReference type="RefSeq" id="WP_025080569.1">
    <property type="nucleotide sequence ID" value="NZ_AZGI01000011.1"/>
</dbReference>
<proteinExistence type="predicted"/>